<evidence type="ECO:0000256" key="3">
    <source>
        <dbReference type="ARBA" id="ARBA00022692"/>
    </source>
</evidence>
<evidence type="ECO:0000256" key="7">
    <source>
        <dbReference type="SAM" id="Phobius"/>
    </source>
</evidence>
<organism evidence="8 9">
    <name type="scientific">Candidatus Nitrohelix vancouverensis</name>
    <dbReference type="NCBI Taxonomy" id="2705534"/>
    <lineage>
        <taxon>Bacteria</taxon>
        <taxon>Pseudomonadati</taxon>
        <taxon>Nitrospinota/Tectimicrobiota group</taxon>
        <taxon>Nitrospinota</taxon>
        <taxon>Nitrospinia</taxon>
        <taxon>Nitrospinales</taxon>
        <taxon>Nitrospinaceae</taxon>
        <taxon>Candidatus Nitrohelix</taxon>
    </lineage>
</organism>
<gene>
    <name evidence="8" type="ORF">G3M78_12775</name>
</gene>
<dbReference type="KEGG" id="nva:G3M78_12775"/>
<evidence type="ECO:0000256" key="1">
    <source>
        <dbReference type="ARBA" id="ARBA00004141"/>
    </source>
</evidence>
<evidence type="ECO:0000256" key="4">
    <source>
        <dbReference type="ARBA" id="ARBA00022989"/>
    </source>
</evidence>
<name>A0A7T0C436_9BACT</name>
<dbReference type="PANTHER" id="PTHR30477:SF19">
    <property type="entry name" value="METAL ABC TRANSPORTER PERMEASE"/>
    <property type="match status" value="1"/>
</dbReference>
<reference evidence="9" key="1">
    <citation type="submission" date="2020-02" db="EMBL/GenBank/DDBJ databases">
        <title>Genomic and physiological characterization of two novel Nitrospinaceae genera.</title>
        <authorList>
            <person name="Mueller A.J."/>
            <person name="Jung M.-Y."/>
            <person name="Strachan C.R."/>
            <person name="Herbold C.W."/>
            <person name="Kirkegaard R.H."/>
            <person name="Daims H."/>
        </authorList>
    </citation>
    <scope>NUCLEOTIDE SEQUENCE [LARGE SCALE GENOMIC DNA]</scope>
</reference>
<dbReference type="GO" id="GO:0055085">
    <property type="term" value="P:transmembrane transport"/>
    <property type="evidence" value="ECO:0007669"/>
    <property type="project" value="InterPro"/>
</dbReference>
<dbReference type="EMBL" id="CP048620">
    <property type="protein sequence ID" value="QPJ66219.1"/>
    <property type="molecule type" value="Genomic_DNA"/>
</dbReference>
<proteinExistence type="inferred from homology"/>
<feature type="transmembrane region" description="Helical" evidence="7">
    <location>
        <begin position="175"/>
        <end position="195"/>
    </location>
</feature>
<dbReference type="InterPro" id="IPR001626">
    <property type="entry name" value="ABC_TroCD"/>
</dbReference>
<dbReference type="Gene3D" id="1.10.3470.10">
    <property type="entry name" value="ABC transporter involved in vitamin B12 uptake, BtuC"/>
    <property type="match status" value="1"/>
</dbReference>
<feature type="transmembrane region" description="Helical" evidence="7">
    <location>
        <begin position="226"/>
        <end position="245"/>
    </location>
</feature>
<protein>
    <submittedName>
        <fullName evidence="8">Metal ABC transporter permease</fullName>
    </submittedName>
</protein>
<evidence type="ECO:0000313" key="9">
    <source>
        <dbReference type="Proteomes" id="UP000594464"/>
    </source>
</evidence>
<dbReference type="GO" id="GO:0043190">
    <property type="term" value="C:ATP-binding cassette (ABC) transporter complex"/>
    <property type="evidence" value="ECO:0007669"/>
    <property type="project" value="InterPro"/>
</dbReference>
<feature type="transmembrane region" description="Helical" evidence="7">
    <location>
        <begin position="96"/>
        <end position="113"/>
    </location>
</feature>
<comment type="subcellular location">
    <subcellularLocation>
        <location evidence="6">Cell membrane</location>
        <topology evidence="6">Multi-pass membrane protein</topology>
    </subcellularLocation>
    <subcellularLocation>
        <location evidence="1">Membrane</location>
        <topology evidence="1">Multi-pass membrane protein</topology>
    </subcellularLocation>
</comment>
<feature type="transmembrane region" description="Helical" evidence="7">
    <location>
        <begin position="133"/>
        <end position="154"/>
    </location>
</feature>
<evidence type="ECO:0000256" key="6">
    <source>
        <dbReference type="RuleBase" id="RU003943"/>
    </source>
</evidence>
<dbReference type="GO" id="GO:0010043">
    <property type="term" value="P:response to zinc ion"/>
    <property type="evidence" value="ECO:0007669"/>
    <property type="project" value="TreeGrafter"/>
</dbReference>
<accession>A0A7T0C436</accession>
<feature type="transmembrane region" description="Helical" evidence="7">
    <location>
        <begin position="6"/>
        <end position="30"/>
    </location>
</feature>
<feature type="transmembrane region" description="Helical" evidence="7">
    <location>
        <begin position="64"/>
        <end position="84"/>
    </location>
</feature>
<dbReference type="Pfam" id="PF00950">
    <property type="entry name" value="ABC-3"/>
    <property type="match status" value="1"/>
</dbReference>
<dbReference type="SUPFAM" id="SSF81345">
    <property type="entry name" value="ABC transporter involved in vitamin B12 uptake, BtuC"/>
    <property type="match status" value="1"/>
</dbReference>
<keyword evidence="5 7" id="KW-0472">Membrane</keyword>
<feature type="transmembrane region" description="Helical" evidence="7">
    <location>
        <begin position="37"/>
        <end position="58"/>
    </location>
</feature>
<evidence type="ECO:0000256" key="5">
    <source>
        <dbReference type="ARBA" id="ARBA00023136"/>
    </source>
</evidence>
<feature type="transmembrane region" description="Helical" evidence="7">
    <location>
        <begin position="251"/>
        <end position="269"/>
    </location>
</feature>
<keyword evidence="3 6" id="KW-0812">Transmembrane</keyword>
<keyword evidence="6" id="KW-0813">Transport</keyword>
<keyword evidence="4 7" id="KW-1133">Transmembrane helix</keyword>
<comment type="similarity">
    <text evidence="2 6">Belongs to the ABC-3 integral membrane protein family.</text>
</comment>
<evidence type="ECO:0000313" key="8">
    <source>
        <dbReference type="EMBL" id="QPJ66219.1"/>
    </source>
</evidence>
<feature type="transmembrane region" description="Helical" evidence="7">
    <location>
        <begin position="201"/>
        <end position="219"/>
    </location>
</feature>
<dbReference type="Proteomes" id="UP000594464">
    <property type="component" value="Chromosome"/>
</dbReference>
<dbReference type="InterPro" id="IPR037294">
    <property type="entry name" value="ABC_BtuC-like"/>
</dbReference>
<dbReference type="AlphaFoldDB" id="A0A7T0C436"/>
<dbReference type="PANTHER" id="PTHR30477">
    <property type="entry name" value="ABC-TRANSPORTER METAL-BINDING PROTEIN"/>
    <property type="match status" value="1"/>
</dbReference>
<sequence length="272" mass="28796">MESLQTAMSFLAAPALACIALSTTFAWFGLHVLKREILFVDLSLAQLAALGATLALALGAEHDSLGSTLISLALVVFGSFLFAWLRMHSRQVSQEAVIGVIYVVAASLSVLLADGLPHGAEHLHSLLNGSVLWISWAVAGQIAVVAGLVLSLHWKFRDRIMSQTQKGQTSLEAPLAFSWWDVFFFSSLGIMVVLATPVAGVFLVFALLIIPAVCATLLTSGRQYMLGALLGAGACLFGLAMSYAMDLPAGGSIVCVLGLLFFASLTLSLSRR</sequence>
<evidence type="ECO:0000256" key="2">
    <source>
        <dbReference type="ARBA" id="ARBA00008034"/>
    </source>
</evidence>